<dbReference type="EMBL" id="BAABGX010000002">
    <property type="protein sequence ID" value="GAA4310715.1"/>
    <property type="molecule type" value="Genomic_DNA"/>
</dbReference>
<feature type="chain" id="PRO_5047398212" evidence="1">
    <location>
        <begin position="28"/>
        <end position="98"/>
    </location>
</feature>
<organism evidence="2 3">
    <name type="scientific">Nibribacter koreensis</name>
    <dbReference type="NCBI Taxonomy" id="1084519"/>
    <lineage>
        <taxon>Bacteria</taxon>
        <taxon>Pseudomonadati</taxon>
        <taxon>Bacteroidota</taxon>
        <taxon>Cytophagia</taxon>
        <taxon>Cytophagales</taxon>
        <taxon>Hymenobacteraceae</taxon>
        <taxon>Nibribacter</taxon>
    </lineage>
</organism>
<proteinExistence type="predicted"/>
<dbReference type="RefSeq" id="WP_345167554.1">
    <property type="nucleotide sequence ID" value="NZ_BAABGX010000002.1"/>
</dbReference>
<protein>
    <submittedName>
        <fullName evidence="2">Uncharacterized protein</fullName>
    </submittedName>
</protein>
<reference evidence="3" key="1">
    <citation type="journal article" date="2019" name="Int. J. Syst. Evol. Microbiol.">
        <title>The Global Catalogue of Microorganisms (GCM) 10K type strain sequencing project: providing services to taxonomists for standard genome sequencing and annotation.</title>
        <authorList>
            <consortium name="The Broad Institute Genomics Platform"/>
            <consortium name="The Broad Institute Genome Sequencing Center for Infectious Disease"/>
            <person name="Wu L."/>
            <person name="Ma J."/>
        </authorList>
    </citation>
    <scope>NUCLEOTIDE SEQUENCE [LARGE SCALE GENOMIC DNA]</scope>
    <source>
        <strain evidence="3">JCM 17917</strain>
    </source>
</reference>
<evidence type="ECO:0000313" key="3">
    <source>
        <dbReference type="Proteomes" id="UP001501844"/>
    </source>
</evidence>
<feature type="signal peptide" evidence="1">
    <location>
        <begin position="1"/>
        <end position="27"/>
    </location>
</feature>
<dbReference type="Proteomes" id="UP001501844">
    <property type="component" value="Unassembled WGS sequence"/>
</dbReference>
<name>A0ABP8FTL3_9BACT</name>
<comment type="caution">
    <text evidence="2">The sequence shown here is derived from an EMBL/GenBank/DDBJ whole genome shotgun (WGS) entry which is preliminary data.</text>
</comment>
<sequence>MKLSTHLIKLLLKAIITTAVLPIQSLAQTTPALLSVPQDSVTLLMPATKYKHTFKVSEAGREKLVRIGPTSRPNTMWLNLGKDSLAVTYKVSPESNLN</sequence>
<evidence type="ECO:0000313" key="2">
    <source>
        <dbReference type="EMBL" id="GAA4310715.1"/>
    </source>
</evidence>
<keyword evidence="3" id="KW-1185">Reference proteome</keyword>
<keyword evidence="1" id="KW-0732">Signal</keyword>
<evidence type="ECO:0000256" key="1">
    <source>
        <dbReference type="SAM" id="SignalP"/>
    </source>
</evidence>
<accession>A0ABP8FTL3</accession>
<gene>
    <name evidence="2" type="ORF">GCM10023183_28870</name>
</gene>